<gene>
    <name evidence="1" type="ORF">AUC43_07520</name>
</gene>
<accession>A0A0U4C9U6</accession>
<evidence type="ECO:0000313" key="2">
    <source>
        <dbReference type="Proteomes" id="UP000059542"/>
    </source>
</evidence>
<sequence length="80" mass="9158">MNPTLRHLLPFLVPPHRAMVLRGKEANGLVVFRGRRCVAVIPLTRAQVESLQAIPRDPYDCCAVDDVYRVLQFEELRSRS</sequence>
<dbReference type="KEGG" id="hyg:AUC43_07520"/>
<dbReference type="Proteomes" id="UP000059542">
    <property type="component" value="Chromosome"/>
</dbReference>
<protein>
    <submittedName>
        <fullName evidence="1">Uncharacterized protein</fullName>
    </submittedName>
</protein>
<dbReference type="AlphaFoldDB" id="A0A0U4C9U6"/>
<keyword evidence="2" id="KW-1185">Reference proteome</keyword>
<reference evidence="1 2" key="1">
    <citation type="submission" date="2015-12" db="EMBL/GenBank/DDBJ databases">
        <authorList>
            <person name="Shamseldin A."/>
            <person name="Moawad H."/>
            <person name="Abd El-Rahim W.M."/>
            <person name="Sadowsky M.J."/>
        </authorList>
    </citation>
    <scope>NUCLEOTIDE SEQUENCE [LARGE SCALE GENOMIC DNA]</scope>
    <source>
        <strain evidence="1 2">DG5B</strain>
    </source>
</reference>
<proteinExistence type="predicted"/>
<name>A0A0U4C9U6_9BACT</name>
<organism evidence="1 2">
    <name type="scientific">Hymenobacter sedentarius</name>
    <dbReference type="NCBI Taxonomy" id="1411621"/>
    <lineage>
        <taxon>Bacteria</taxon>
        <taxon>Pseudomonadati</taxon>
        <taxon>Bacteroidota</taxon>
        <taxon>Cytophagia</taxon>
        <taxon>Cytophagales</taxon>
        <taxon>Hymenobacteraceae</taxon>
        <taxon>Hymenobacter</taxon>
    </lineage>
</organism>
<evidence type="ECO:0000313" key="1">
    <source>
        <dbReference type="EMBL" id="ALW84953.1"/>
    </source>
</evidence>
<dbReference type="EMBL" id="CP013909">
    <property type="protein sequence ID" value="ALW84953.1"/>
    <property type="molecule type" value="Genomic_DNA"/>
</dbReference>